<evidence type="ECO:0000313" key="6">
    <source>
        <dbReference type="Proteomes" id="UP000515135"/>
    </source>
</evidence>
<dbReference type="GO" id="GO:0006400">
    <property type="term" value="P:tRNA modification"/>
    <property type="evidence" value="ECO:0007669"/>
    <property type="project" value="TreeGrafter"/>
</dbReference>
<dbReference type="Pfam" id="PF01509">
    <property type="entry name" value="TruB_N"/>
    <property type="match status" value="1"/>
</dbReference>
<dbReference type="InterPro" id="IPR002501">
    <property type="entry name" value="PsdUridine_synth_N"/>
</dbReference>
<gene>
    <name evidence="7" type="primary">LOC109486856</name>
</gene>
<comment type="similarity">
    <text evidence="1">Belongs to the pseudouridine synthase TruB family.</text>
</comment>
<evidence type="ECO:0000256" key="2">
    <source>
        <dbReference type="ARBA" id="ARBA00012787"/>
    </source>
</evidence>
<dbReference type="GeneID" id="109486856"/>
<dbReference type="NCBIfam" id="TIGR00431">
    <property type="entry name" value="TruB"/>
    <property type="match status" value="1"/>
</dbReference>
<dbReference type="PANTHER" id="PTHR13767:SF2">
    <property type="entry name" value="PSEUDOURIDYLATE SYNTHASE TRUB1"/>
    <property type="match status" value="1"/>
</dbReference>
<evidence type="ECO:0000256" key="3">
    <source>
        <dbReference type="ARBA" id="ARBA00022694"/>
    </source>
</evidence>
<dbReference type="GO" id="GO:0160148">
    <property type="term" value="F:tRNA pseudouridine(55) synthase activity"/>
    <property type="evidence" value="ECO:0007669"/>
    <property type="project" value="UniProtKB-EC"/>
</dbReference>
<sequence>MSTGPRLSGVFAVHKPVGWTSADVVRKIRGVICTELKRRGTQVTRRSIKLGHGGTLDCRAAGVLVLGLGRGTKQLHDLSATQKRYIAEGQLGKATDTYDTDGKITEEKPFDHVTEDTLRQTMDTFRGEQMQVAPIYSALKVAGERLSDRARRREAVKPKPPRPVVVHSLELLSFNPPHFQLGVTCGAGFYVRSLVYDLGHAVGSCAHLTSLCRVQQGIFPLDQALPMEKWTLPDIEAAVST</sequence>
<dbReference type="SUPFAM" id="SSF55120">
    <property type="entry name" value="Pseudouridine synthase"/>
    <property type="match status" value="1"/>
</dbReference>
<dbReference type="AlphaFoldDB" id="A0A6P5AJ79"/>
<dbReference type="EC" id="5.4.99.25" evidence="2"/>
<dbReference type="PANTHER" id="PTHR13767">
    <property type="entry name" value="TRNA-PSEUDOURIDINE SYNTHASE"/>
    <property type="match status" value="1"/>
</dbReference>
<dbReference type="Gene3D" id="3.30.2350.10">
    <property type="entry name" value="Pseudouridine synthase"/>
    <property type="match status" value="1"/>
</dbReference>
<proteinExistence type="inferred from homology"/>
<dbReference type="OrthoDB" id="9995526at2759"/>
<keyword evidence="6" id="KW-1185">Reference proteome</keyword>
<dbReference type="KEGG" id="bbel:109486856"/>
<organism evidence="6 7">
    <name type="scientific">Branchiostoma belcheri</name>
    <name type="common">Amphioxus</name>
    <dbReference type="NCBI Taxonomy" id="7741"/>
    <lineage>
        <taxon>Eukaryota</taxon>
        <taxon>Metazoa</taxon>
        <taxon>Chordata</taxon>
        <taxon>Cephalochordata</taxon>
        <taxon>Leptocardii</taxon>
        <taxon>Amphioxiformes</taxon>
        <taxon>Branchiostomatidae</taxon>
        <taxon>Branchiostoma</taxon>
    </lineage>
</organism>
<evidence type="ECO:0000313" key="7">
    <source>
        <dbReference type="RefSeq" id="XP_019646324.1"/>
    </source>
</evidence>
<evidence type="ECO:0000256" key="1">
    <source>
        <dbReference type="ARBA" id="ARBA00008999"/>
    </source>
</evidence>
<protein>
    <recommendedName>
        <fullName evidence="2">tRNA pseudouridine(55) synthase</fullName>
        <ecNumber evidence="2">5.4.99.25</ecNumber>
    </recommendedName>
</protein>
<dbReference type="GO" id="GO:1990481">
    <property type="term" value="P:mRNA pseudouridine synthesis"/>
    <property type="evidence" value="ECO:0007669"/>
    <property type="project" value="TreeGrafter"/>
</dbReference>
<evidence type="ECO:0000259" key="5">
    <source>
        <dbReference type="Pfam" id="PF01509"/>
    </source>
</evidence>
<dbReference type="Proteomes" id="UP000515135">
    <property type="component" value="Unplaced"/>
</dbReference>
<dbReference type="GO" id="GO:0003723">
    <property type="term" value="F:RNA binding"/>
    <property type="evidence" value="ECO:0007669"/>
    <property type="project" value="InterPro"/>
</dbReference>
<name>A0A6P5AJ79_BRABE</name>
<evidence type="ECO:0000256" key="4">
    <source>
        <dbReference type="ARBA" id="ARBA00023235"/>
    </source>
</evidence>
<dbReference type="RefSeq" id="XP_019646324.1">
    <property type="nucleotide sequence ID" value="XM_019790765.1"/>
</dbReference>
<keyword evidence="3" id="KW-0819">tRNA processing</keyword>
<feature type="domain" description="Pseudouridine synthase II N-terminal" evidence="5">
    <location>
        <begin position="49"/>
        <end position="191"/>
    </location>
</feature>
<reference evidence="7" key="1">
    <citation type="submission" date="2025-08" db="UniProtKB">
        <authorList>
            <consortium name="RefSeq"/>
        </authorList>
    </citation>
    <scope>IDENTIFICATION</scope>
    <source>
        <tissue evidence="7">Gonad</tissue>
    </source>
</reference>
<keyword evidence="4" id="KW-0413">Isomerase</keyword>
<dbReference type="GO" id="GO:0005634">
    <property type="term" value="C:nucleus"/>
    <property type="evidence" value="ECO:0007669"/>
    <property type="project" value="TreeGrafter"/>
</dbReference>
<dbReference type="HAMAP" id="MF_01080">
    <property type="entry name" value="TruB_bact"/>
    <property type="match status" value="1"/>
</dbReference>
<dbReference type="InterPro" id="IPR014780">
    <property type="entry name" value="tRNA_psdUridine_synth_TruB"/>
</dbReference>
<dbReference type="InterPro" id="IPR020103">
    <property type="entry name" value="PsdUridine_synth_cat_dom_sf"/>
</dbReference>
<accession>A0A6P5AJ79</accession>